<gene>
    <name evidence="1" type="ORF">CW354_03980</name>
</gene>
<dbReference type="AlphaFoldDB" id="A0A2S7K9B7"/>
<dbReference type="EMBL" id="PJCH01000003">
    <property type="protein sequence ID" value="PQA89114.1"/>
    <property type="molecule type" value="Genomic_DNA"/>
</dbReference>
<proteinExistence type="predicted"/>
<evidence type="ECO:0000313" key="2">
    <source>
        <dbReference type="Proteomes" id="UP000239504"/>
    </source>
</evidence>
<evidence type="ECO:0000313" key="1">
    <source>
        <dbReference type="EMBL" id="PQA89114.1"/>
    </source>
</evidence>
<dbReference type="Proteomes" id="UP000239504">
    <property type="component" value="Unassembled WGS sequence"/>
</dbReference>
<name>A0A2S7K9B7_9PROT</name>
<protein>
    <submittedName>
        <fullName evidence="1">Uncharacterized protein</fullName>
    </submittedName>
</protein>
<keyword evidence="2" id="KW-1185">Reference proteome</keyword>
<sequence>MLPYSPVRQERPLNIPRRISPGAPAVAYDYIETAARLTPLITNCEKQIALDRDLLLLNNRVFSFISKSKDLRSKKRPPEGGLFRKIGNVSL</sequence>
<accession>A0A2S7K9B7</accession>
<organism evidence="1 2">
    <name type="scientific">Hyphococcus luteus</name>
    <dbReference type="NCBI Taxonomy" id="2058213"/>
    <lineage>
        <taxon>Bacteria</taxon>
        <taxon>Pseudomonadati</taxon>
        <taxon>Pseudomonadota</taxon>
        <taxon>Alphaproteobacteria</taxon>
        <taxon>Parvularculales</taxon>
        <taxon>Parvularculaceae</taxon>
        <taxon>Hyphococcus</taxon>
    </lineage>
</organism>
<reference evidence="1 2" key="1">
    <citation type="submission" date="2017-12" db="EMBL/GenBank/DDBJ databases">
        <authorList>
            <person name="Hurst M.R.H."/>
        </authorList>
    </citation>
    <scope>NUCLEOTIDE SEQUENCE [LARGE SCALE GENOMIC DNA]</scope>
    <source>
        <strain evidence="1 2">SY-3-19</strain>
    </source>
</reference>
<comment type="caution">
    <text evidence="1">The sequence shown here is derived from an EMBL/GenBank/DDBJ whole genome shotgun (WGS) entry which is preliminary data.</text>
</comment>